<comment type="caution">
    <text evidence="1">The sequence shown here is derived from an EMBL/GenBank/DDBJ whole genome shotgun (WGS) entry which is preliminary data.</text>
</comment>
<name>A0ACB8TN66_9APHY</name>
<proteinExistence type="predicted"/>
<sequence>MSVVVHLHTFQPSQALLLGSRIQSHDAVTRRVHTTSIHLKNLSYHHPRSAPTTNDAIVDRLKLRKSNIPHGFEHPIRIQPYRSSEHRCMRSSNVSLLTAARLIALLFTFRFIDAFTILLYLAFTLFAAMRTYAIWDKNKLVLASVLGLGLLYPVEYMYYCSQRAAKASLSPAIGCQFVSSLPTGTSLDAAREHVFGMFNCTTMLQIQGK</sequence>
<keyword evidence="2" id="KW-1185">Reference proteome</keyword>
<evidence type="ECO:0000313" key="2">
    <source>
        <dbReference type="Proteomes" id="UP001055072"/>
    </source>
</evidence>
<dbReference type="EMBL" id="MU274966">
    <property type="protein sequence ID" value="KAI0083429.1"/>
    <property type="molecule type" value="Genomic_DNA"/>
</dbReference>
<gene>
    <name evidence="1" type="ORF">BDY19DRAFT_998578</name>
</gene>
<organism evidence="1 2">
    <name type="scientific">Irpex rosettiformis</name>
    <dbReference type="NCBI Taxonomy" id="378272"/>
    <lineage>
        <taxon>Eukaryota</taxon>
        <taxon>Fungi</taxon>
        <taxon>Dikarya</taxon>
        <taxon>Basidiomycota</taxon>
        <taxon>Agaricomycotina</taxon>
        <taxon>Agaricomycetes</taxon>
        <taxon>Polyporales</taxon>
        <taxon>Irpicaceae</taxon>
        <taxon>Irpex</taxon>
    </lineage>
</organism>
<reference evidence="1" key="1">
    <citation type="journal article" date="2021" name="Environ. Microbiol.">
        <title>Gene family expansions and transcriptome signatures uncover fungal adaptations to wood decay.</title>
        <authorList>
            <person name="Hage H."/>
            <person name="Miyauchi S."/>
            <person name="Viragh M."/>
            <person name="Drula E."/>
            <person name="Min B."/>
            <person name="Chaduli D."/>
            <person name="Navarro D."/>
            <person name="Favel A."/>
            <person name="Norest M."/>
            <person name="Lesage-Meessen L."/>
            <person name="Balint B."/>
            <person name="Merenyi Z."/>
            <person name="de Eugenio L."/>
            <person name="Morin E."/>
            <person name="Martinez A.T."/>
            <person name="Baldrian P."/>
            <person name="Stursova M."/>
            <person name="Martinez M.J."/>
            <person name="Novotny C."/>
            <person name="Magnuson J.K."/>
            <person name="Spatafora J.W."/>
            <person name="Maurice S."/>
            <person name="Pangilinan J."/>
            <person name="Andreopoulos W."/>
            <person name="LaButti K."/>
            <person name="Hundley H."/>
            <person name="Na H."/>
            <person name="Kuo A."/>
            <person name="Barry K."/>
            <person name="Lipzen A."/>
            <person name="Henrissat B."/>
            <person name="Riley R."/>
            <person name="Ahrendt S."/>
            <person name="Nagy L.G."/>
            <person name="Grigoriev I.V."/>
            <person name="Martin F."/>
            <person name="Rosso M.N."/>
        </authorList>
    </citation>
    <scope>NUCLEOTIDE SEQUENCE</scope>
    <source>
        <strain evidence="1">CBS 384.51</strain>
    </source>
</reference>
<dbReference type="Proteomes" id="UP001055072">
    <property type="component" value="Unassembled WGS sequence"/>
</dbReference>
<accession>A0ACB8TN66</accession>
<protein>
    <submittedName>
        <fullName evidence="1">Uncharacterized protein</fullName>
    </submittedName>
</protein>
<evidence type="ECO:0000313" key="1">
    <source>
        <dbReference type="EMBL" id="KAI0083429.1"/>
    </source>
</evidence>